<dbReference type="EMBL" id="LAZR01030097">
    <property type="protein sequence ID" value="KKL57635.1"/>
    <property type="molecule type" value="Genomic_DNA"/>
</dbReference>
<feature type="domain" description="Putative phage metallopeptidase" evidence="2">
    <location>
        <begin position="23"/>
        <end position="160"/>
    </location>
</feature>
<evidence type="ECO:0000256" key="1">
    <source>
        <dbReference type="SAM" id="MobiDB-lite"/>
    </source>
</evidence>
<proteinExistence type="predicted"/>
<dbReference type="AlphaFoldDB" id="A0A0F9FK24"/>
<feature type="region of interest" description="Disordered" evidence="1">
    <location>
        <begin position="165"/>
        <end position="184"/>
    </location>
</feature>
<evidence type="ECO:0000313" key="3">
    <source>
        <dbReference type="EMBL" id="KKL57635.1"/>
    </source>
</evidence>
<organism evidence="3">
    <name type="scientific">marine sediment metagenome</name>
    <dbReference type="NCBI Taxonomy" id="412755"/>
    <lineage>
        <taxon>unclassified sequences</taxon>
        <taxon>metagenomes</taxon>
        <taxon>ecological metagenomes</taxon>
    </lineage>
</organism>
<reference evidence="3" key="1">
    <citation type="journal article" date="2015" name="Nature">
        <title>Complex archaea that bridge the gap between prokaryotes and eukaryotes.</title>
        <authorList>
            <person name="Spang A."/>
            <person name="Saw J.H."/>
            <person name="Jorgensen S.L."/>
            <person name="Zaremba-Niedzwiedzka K."/>
            <person name="Martijn J."/>
            <person name="Lind A.E."/>
            <person name="van Eijk R."/>
            <person name="Schleper C."/>
            <person name="Guy L."/>
            <person name="Ettema T.J."/>
        </authorList>
    </citation>
    <scope>NUCLEOTIDE SEQUENCE</scope>
</reference>
<evidence type="ECO:0000259" key="2">
    <source>
        <dbReference type="Pfam" id="PF18894"/>
    </source>
</evidence>
<accession>A0A0F9FK24</accession>
<comment type="caution">
    <text evidence="3">The sequence shown here is derived from an EMBL/GenBank/DDBJ whole genome shotgun (WGS) entry which is preliminary data.</text>
</comment>
<dbReference type="Pfam" id="PF18894">
    <property type="entry name" value="PhageMetallopep"/>
    <property type="match status" value="1"/>
</dbReference>
<sequence>MKDAKQKKLNYKLIEREGAPGEKMYALLDELVVEHHEELAQARIALAWNLSWKPDVDGRATLGKCKRVGNLERELMDYDFVIILLREFWEEIAVTDEQRAALLDHELCHGALKLDKDGEPVEDERGRKVYRTRKHDIAEFTEIVARHGCYKRDLEDFAQALQRSKQGSLFRKPDQDSGPRAVKS</sequence>
<gene>
    <name evidence="3" type="ORF">LCGC14_2233440</name>
</gene>
<name>A0A0F9FK24_9ZZZZ</name>
<dbReference type="InterPro" id="IPR043998">
    <property type="entry name" value="Put_Metallopep"/>
</dbReference>
<protein>
    <recommendedName>
        <fullName evidence="2">Putative phage metallopeptidase domain-containing protein</fullName>
    </recommendedName>
</protein>